<dbReference type="Gramene" id="ONK71379">
    <property type="protein sequence ID" value="ONK71379"/>
    <property type="gene ID" value="A4U43_C04F7940"/>
</dbReference>
<evidence type="ECO:0000313" key="3">
    <source>
        <dbReference type="Proteomes" id="UP000243459"/>
    </source>
</evidence>
<evidence type="ECO:0000313" key="2">
    <source>
        <dbReference type="EMBL" id="ONK71379.1"/>
    </source>
</evidence>
<dbReference type="Proteomes" id="UP000243459">
    <property type="component" value="Chromosome 4"/>
</dbReference>
<gene>
    <name evidence="2" type="ORF">A4U43_C04F7940</name>
</gene>
<name>A0A5P1F3L3_ASPOF</name>
<feature type="region of interest" description="Disordered" evidence="1">
    <location>
        <begin position="79"/>
        <end position="114"/>
    </location>
</feature>
<protein>
    <submittedName>
        <fullName evidence="2">Uncharacterized protein</fullName>
    </submittedName>
</protein>
<keyword evidence="3" id="KW-1185">Reference proteome</keyword>
<sequence>MSSRPQSEAGANVVGGVARSVVAGLRDLENGRGLERTEIFENSYRIFDVRKSLKVFDCPWDWDLDFNVPSHVELSPKLLRSRRPTPPNSRTLKLSGSPIEAPTEDLFRSPATKI</sequence>
<dbReference type="AlphaFoldDB" id="A0A5P1F3L3"/>
<evidence type="ECO:0000256" key="1">
    <source>
        <dbReference type="SAM" id="MobiDB-lite"/>
    </source>
</evidence>
<accession>A0A5P1F3L3</accession>
<organism evidence="2 3">
    <name type="scientific">Asparagus officinalis</name>
    <name type="common">Garden asparagus</name>
    <dbReference type="NCBI Taxonomy" id="4686"/>
    <lineage>
        <taxon>Eukaryota</taxon>
        <taxon>Viridiplantae</taxon>
        <taxon>Streptophyta</taxon>
        <taxon>Embryophyta</taxon>
        <taxon>Tracheophyta</taxon>
        <taxon>Spermatophyta</taxon>
        <taxon>Magnoliopsida</taxon>
        <taxon>Liliopsida</taxon>
        <taxon>Asparagales</taxon>
        <taxon>Asparagaceae</taxon>
        <taxon>Asparagoideae</taxon>
        <taxon>Asparagus</taxon>
    </lineage>
</organism>
<dbReference type="EMBL" id="CM007384">
    <property type="protein sequence ID" value="ONK71379.1"/>
    <property type="molecule type" value="Genomic_DNA"/>
</dbReference>
<proteinExistence type="predicted"/>
<reference evidence="3" key="1">
    <citation type="journal article" date="2017" name="Nat. Commun.">
        <title>The asparagus genome sheds light on the origin and evolution of a young Y chromosome.</title>
        <authorList>
            <person name="Harkess A."/>
            <person name="Zhou J."/>
            <person name="Xu C."/>
            <person name="Bowers J.E."/>
            <person name="Van der Hulst R."/>
            <person name="Ayyampalayam S."/>
            <person name="Mercati F."/>
            <person name="Riccardi P."/>
            <person name="McKain M.R."/>
            <person name="Kakrana A."/>
            <person name="Tang H."/>
            <person name="Ray J."/>
            <person name="Groenendijk J."/>
            <person name="Arikit S."/>
            <person name="Mathioni S.M."/>
            <person name="Nakano M."/>
            <person name="Shan H."/>
            <person name="Telgmann-Rauber A."/>
            <person name="Kanno A."/>
            <person name="Yue Z."/>
            <person name="Chen H."/>
            <person name="Li W."/>
            <person name="Chen Y."/>
            <person name="Xu X."/>
            <person name="Zhang Y."/>
            <person name="Luo S."/>
            <person name="Chen H."/>
            <person name="Gao J."/>
            <person name="Mao Z."/>
            <person name="Pires J.C."/>
            <person name="Luo M."/>
            <person name="Kudrna D."/>
            <person name="Wing R.A."/>
            <person name="Meyers B.C."/>
            <person name="Yi K."/>
            <person name="Kong H."/>
            <person name="Lavrijsen P."/>
            <person name="Sunseri F."/>
            <person name="Falavigna A."/>
            <person name="Ye Y."/>
            <person name="Leebens-Mack J.H."/>
            <person name="Chen G."/>
        </authorList>
    </citation>
    <scope>NUCLEOTIDE SEQUENCE [LARGE SCALE GENOMIC DNA]</scope>
    <source>
        <strain evidence="3">cv. DH0086</strain>
    </source>
</reference>